<evidence type="ECO:0000313" key="15">
    <source>
        <dbReference type="EMBL" id="KAG9467752.1"/>
    </source>
</evidence>
<evidence type="ECO:0000313" key="16">
    <source>
        <dbReference type="Proteomes" id="UP000770717"/>
    </source>
</evidence>
<keyword evidence="7" id="KW-0677">Repeat</keyword>
<comment type="similarity">
    <text evidence="2">Belongs to the fibulin family.</text>
</comment>
<feature type="disulfide bond" evidence="11">
    <location>
        <begin position="224"/>
        <end position="234"/>
    </location>
</feature>
<keyword evidence="9 11" id="KW-1015">Disulfide bond</keyword>
<evidence type="ECO:0000256" key="1">
    <source>
        <dbReference type="ARBA" id="ARBA00004498"/>
    </source>
</evidence>
<dbReference type="InterPro" id="IPR026823">
    <property type="entry name" value="cEGF"/>
</dbReference>
<dbReference type="Gene3D" id="2.10.25.10">
    <property type="entry name" value="Laminin"/>
    <property type="match status" value="5"/>
</dbReference>
<evidence type="ECO:0000256" key="9">
    <source>
        <dbReference type="ARBA" id="ARBA00023157"/>
    </source>
</evidence>
<evidence type="ECO:0000256" key="12">
    <source>
        <dbReference type="SAM" id="MobiDB-lite"/>
    </source>
</evidence>
<dbReference type="FunFam" id="2.10.25.10:FF:000201">
    <property type="entry name" value="EGF-containing fibulin-like extracellular matrix protein 2"/>
    <property type="match status" value="1"/>
</dbReference>
<feature type="region of interest" description="Disordered" evidence="12">
    <location>
        <begin position="85"/>
        <end position="116"/>
    </location>
</feature>
<evidence type="ECO:0000259" key="14">
    <source>
        <dbReference type="PROSITE" id="PS50026"/>
    </source>
</evidence>
<dbReference type="InterPro" id="IPR000742">
    <property type="entry name" value="EGF"/>
</dbReference>
<protein>
    <recommendedName>
        <fullName evidence="14">EGF-like domain-containing protein</fullName>
    </recommendedName>
</protein>
<evidence type="ECO:0000256" key="8">
    <source>
        <dbReference type="ARBA" id="ARBA00022837"/>
    </source>
</evidence>
<name>A0A8J6JQ87_ELECQ</name>
<dbReference type="AlphaFoldDB" id="A0A8J6JQ87"/>
<dbReference type="EMBL" id="WNTK01001220">
    <property type="protein sequence ID" value="KAG9467752.1"/>
    <property type="molecule type" value="Genomic_DNA"/>
</dbReference>
<keyword evidence="3" id="KW-0964">Secreted</keyword>
<dbReference type="PANTHER" id="PTHR24050:SF27">
    <property type="entry name" value="FIBRILLIN-1"/>
    <property type="match status" value="1"/>
</dbReference>
<dbReference type="Pfam" id="PF07645">
    <property type="entry name" value="EGF_CA"/>
    <property type="match status" value="2"/>
</dbReference>
<organism evidence="15 16">
    <name type="scientific">Eleutherodactylus coqui</name>
    <name type="common">Puerto Rican coqui</name>
    <dbReference type="NCBI Taxonomy" id="57060"/>
    <lineage>
        <taxon>Eukaryota</taxon>
        <taxon>Metazoa</taxon>
        <taxon>Chordata</taxon>
        <taxon>Craniata</taxon>
        <taxon>Vertebrata</taxon>
        <taxon>Euteleostomi</taxon>
        <taxon>Amphibia</taxon>
        <taxon>Batrachia</taxon>
        <taxon>Anura</taxon>
        <taxon>Neobatrachia</taxon>
        <taxon>Hyloidea</taxon>
        <taxon>Eleutherodactylidae</taxon>
        <taxon>Eleutherodactylinae</taxon>
        <taxon>Eleutherodactylus</taxon>
        <taxon>Eleutherodactylus</taxon>
    </lineage>
</organism>
<dbReference type="PROSITE" id="PS00010">
    <property type="entry name" value="ASX_HYDROXYL"/>
    <property type="match status" value="4"/>
</dbReference>
<dbReference type="OrthoDB" id="4062651at2759"/>
<reference evidence="15" key="1">
    <citation type="thesis" date="2020" institute="ProQuest LLC" country="789 East Eisenhower Parkway, Ann Arbor, MI, USA">
        <title>Comparative Genomics and Chromosome Evolution.</title>
        <authorList>
            <person name="Mudd A.B."/>
        </authorList>
    </citation>
    <scope>NUCLEOTIDE SEQUENCE</scope>
    <source>
        <strain evidence="15">HN-11 Male</strain>
        <tissue evidence="15">Kidney and liver</tissue>
    </source>
</reference>
<keyword evidence="8" id="KW-0106">Calcium</keyword>
<evidence type="ECO:0000256" key="5">
    <source>
        <dbReference type="ARBA" id="ARBA00022536"/>
    </source>
</evidence>
<dbReference type="GO" id="GO:0005509">
    <property type="term" value="F:calcium ion binding"/>
    <property type="evidence" value="ECO:0007669"/>
    <property type="project" value="InterPro"/>
</dbReference>
<dbReference type="PROSITE" id="PS01187">
    <property type="entry name" value="EGF_CA"/>
    <property type="match status" value="2"/>
</dbReference>
<keyword evidence="6 13" id="KW-0732">Signal</keyword>
<evidence type="ECO:0000256" key="4">
    <source>
        <dbReference type="ARBA" id="ARBA00022530"/>
    </source>
</evidence>
<dbReference type="PROSITE" id="PS50026">
    <property type="entry name" value="EGF_3"/>
    <property type="match status" value="4"/>
</dbReference>
<keyword evidence="5 11" id="KW-0245">EGF-like domain</keyword>
<dbReference type="InterPro" id="IPR018097">
    <property type="entry name" value="EGF_Ca-bd_CS"/>
</dbReference>
<dbReference type="SMART" id="SM00179">
    <property type="entry name" value="EGF_CA"/>
    <property type="match status" value="6"/>
</dbReference>
<feature type="domain" description="EGF-like" evidence="14">
    <location>
        <begin position="180"/>
        <end position="215"/>
    </location>
</feature>
<dbReference type="PROSITE" id="PS01186">
    <property type="entry name" value="EGF_2"/>
    <property type="match status" value="3"/>
</dbReference>
<dbReference type="FunFam" id="2.10.25.10:FF:000418">
    <property type="entry name" value="EGF-containing fibulin-like extracellular matrix protein 1"/>
    <property type="match status" value="1"/>
</dbReference>
<comment type="subcellular location">
    <subcellularLocation>
        <location evidence="1">Secreted</location>
        <location evidence="1">Extracellular space</location>
        <location evidence="1">Extracellular matrix</location>
    </subcellularLocation>
</comment>
<feature type="chain" id="PRO_5035213554" description="EGF-like domain-containing protein" evidence="13">
    <location>
        <begin position="17"/>
        <end position="460"/>
    </location>
</feature>
<keyword evidence="10" id="KW-0325">Glycoprotein</keyword>
<comment type="caution">
    <text evidence="15">The sequence shown here is derived from an EMBL/GenBank/DDBJ whole genome shotgun (WGS) entry which is preliminary data.</text>
</comment>
<feature type="disulfide bond" evidence="11">
    <location>
        <begin position="184"/>
        <end position="194"/>
    </location>
</feature>
<evidence type="ECO:0000256" key="10">
    <source>
        <dbReference type="ARBA" id="ARBA00023180"/>
    </source>
</evidence>
<evidence type="ECO:0000256" key="2">
    <source>
        <dbReference type="ARBA" id="ARBA00006127"/>
    </source>
</evidence>
<feature type="domain" description="EGF-like" evidence="14">
    <location>
        <begin position="220"/>
        <end position="259"/>
    </location>
</feature>
<keyword evidence="16" id="KW-1185">Reference proteome</keyword>
<evidence type="ECO:0000256" key="6">
    <source>
        <dbReference type="ARBA" id="ARBA00022729"/>
    </source>
</evidence>
<evidence type="ECO:0000256" key="11">
    <source>
        <dbReference type="PROSITE-ProRule" id="PRU00076"/>
    </source>
</evidence>
<feature type="signal peptide" evidence="13">
    <location>
        <begin position="1"/>
        <end position="16"/>
    </location>
</feature>
<keyword evidence="4" id="KW-0272">Extracellular matrix</keyword>
<dbReference type="Pfam" id="PF22914">
    <property type="entry name" value="Fibulin_C"/>
    <property type="match status" value="1"/>
</dbReference>
<evidence type="ECO:0000256" key="7">
    <source>
        <dbReference type="ARBA" id="ARBA00022737"/>
    </source>
</evidence>
<evidence type="ECO:0000256" key="3">
    <source>
        <dbReference type="ARBA" id="ARBA00022525"/>
    </source>
</evidence>
<proteinExistence type="inferred from homology"/>
<feature type="domain" description="EGF-like" evidence="14">
    <location>
        <begin position="260"/>
        <end position="299"/>
    </location>
</feature>
<dbReference type="InterPro" id="IPR049883">
    <property type="entry name" value="NOTCH1_EGF-like"/>
</dbReference>
<dbReference type="GO" id="GO:0031012">
    <property type="term" value="C:extracellular matrix"/>
    <property type="evidence" value="ECO:0007669"/>
    <property type="project" value="UniProtKB-ARBA"/>
</dbReference>
<dbReference type="FunFam" id="2.10.25.10:FF:000014">
    <property type="entry name" value="Latent-transforming growth factor beta-binding protein 3"/>
    <property type="match status" value="1"/>
</dbReference>
<gene>
    <name evidence="15" type="ORF">GDO78_014378</name>
</gene>
<feature type="domain" description="EGF-like" evidence="14">
    <location>
        <begin position="139"/>
        <end position="179"/>
    </location>
</feature>
<dbReference type="InterPro" id="IPR009030">
    <property type="entry name" value="Growth_fac_rcpt_cys_sf"/>
</dbReference>
<accession>A0A8J6JQ87</accession>
<dbReference type="InterPro" id="IPR055088">
    <property type="entry name" value="Fibulin_C"/>
</dbReference>
<dbReference type="SMART" id="SM00181">
    <property type="entry name" value="EGF"/>
    <property type="match status" value="5"/>
</dbReference>
<dbReference type="CDD" id="cd00054">
    <property type="entry name" value="EGF_CA"/>
    <property type="match status" value="3"/>
</dbReference>
<dbReference type="Pfam" id="PF12662">
    <property type="entry name" value="cEGF"/>
    <property type="match status" value="3"/>
</dbReference>
<dbReference type="PANTHER" id="PTHR24050">
    <property type="entry name" value="PA14 DOMAIN-CONTAINING PROTEIN"/>
    <property type="match status" value="1"/>
</dbReference>
<dbReference type="InterPro" id="IPR052235">
    <property type="entry name" value="Nephronectin_domain"/>
</dbReference>
<dbReference type="InterPro" id="IPR001881">
    <property type="entry name" value="EGF-like_Ca-bd_dom"/>
</dbReference>
<dbReference type="FunFam" id="2.10.25.10:FF:000240">
    <property type="entry name" value="Vitamin K-dependent protein S"/>
    <property type="match status" value="1"/>
</dbReference>
<comment type="caution">
    <text evidence="11">Lacks conserved residue(s) required for the propagation of feature annotation.</text>
</comment>
<dbReference type="Proteomes" id="UP000770717">
    <property type="component" value="Unassembled WGS sequence"/>
</dbReference>
<dbReference type="InterPro" id="IPR000152">
    <property type="entry name" value="EGF-type_Asp/Asn_hydroxyl_site"/>
</dbReference>
<evidence type="ECO:0000256" key="13">
    <source>
        <dbReference type="SAM" id="SignalP"/>
    </source>
</evidence>
<feature type="compositionally biased region" description="Polar residues" evidence="12">
    <location>
        <begin position="85"/>
        <end position="100"/>
    </location>
</feature>
<dbReference type="SUPFAM" id="SSF57184">
    <property type="entry name" value="Growth factor receptor domain"/>
    <property type="match status" value="2"/>
</dbReference>
<dbReference type="CDD" id="cd11304">
    <property type="entry name" value="Cadherin_repeat"/>
    <property type="match status" value="1"/>
</dbReference>
<sequence>MLGILFFATLIPSISTQETDETITYTQCTDGYEWDPIRQQCKDIDECGIMQEPCKGGMKCVNHYGGYLCLPRTAQILLNNGQEDTIVQPNSGAQPSTGQNVYVDRPNSPPDPPRNVPSTVQLMQCVSGYERNSQNLCQDIDECLTGAHSCRPDQVCSNTRGSFVCQCPRGYQRRGEQCIDIDECSLSSFCHHHCVNTLGSYYCQCNQGFQLAANNYTCIDVDECSTSSPCAQECYNMIGSYICQCNPGYELSRDRVNCEDIDECRTSNYYCQYQCVNEPGRFSCVCPEGYQLVGTRSCQDINECESDAHDCGEDAMCWNYYGGFRCYPANPCQDPYVRMSDNRCVCHGTNPLCRDQPYSIVYKYMSIRSNRAVPSDIFQVQATLIYSNTINTFRIKSGNENGDFYLRHTSGVSAMLVLIKPLAGPREYIVDLEMVTVNSLMSYRSSSILRLTIIVGPYAF</sequence>